<dbReference type="AlphaFoldDB" id="A0A167M747"/>
<feature type="compositionally biased region" description="Basic and acidic residues" evidence="1">
    <location>
        <begin position="139"/>
        <end position="164"/>
    </location>
</feature>
<name>A0A167M747_CORFA</name>
<evidence type="ECO:0000256" key="1">
    <source>
        <dbReference type="SAM" id="MobiDB-lite"/>
    </source>
</evidence>
<dbReference type="Proteomes" id="UP000076744">
    <property type="component" value="Unassembled WGS sequence"/>
</dbReference>
<protein>
    <submittedName>
        <fullName evidence="2">Uncharacterized protein</fullName>
    </submittedName>
</protein>
<gene>
    <name evidence="2" type="ORF">ISF_08503</name>
</gene>
<reference evidence="2 3" key="1">
    <citation type="journal article" date="2016" name="Genome Biol. Evol.">
        <title>Divergent and convergent evolution of fungal pathogenicity.</title>
        <authorList>
            <person name="Shang Y."/>
            <person name="Xiao G."/>
            <person name="Zheng P."/>
            <person name="Cen K."/>
            <person name="Zhan S."/>
            <person name="Wang C."/>
        </authorList>
    </citation>
    <scope>NUCLEOTIDE SEQUENCE [LARGE SCALE GENOMIC DNA]</scope>
    <source>
        <strain evidence="2 3">ARSEF 2679</strain>
    </source>
</reference>
<sequence length="222" mass="23913">MATPGGRRRREAAHIGKRCIQAKIVVEEQYMEHLTNRSARLNRRAVQVLSLFESSLLDMAAEAMAHGFDPGVVVSDFIFSSPGTDVIDVGSDLVNSEVMNTLMNTLLNTADVTDTGVAGRGRAAPRERRPGRGGSGSQDVDRAVVRAFDEDGRRAVHMAHDKRPAPAAAPRDPRVAESPEGGRDAPASHHAWQVNYLFEAAMFGSILDGGALAGKLDMAERK</sequence>
<dbReference type="OrthoDB" id="5142178at2759"/>
<dbReference type="GeneID" id="30024795"/>
<evidence type="ECO:0000313" key="3">
    <source>
        <dbReference type="Proteomes" id="UP000076744"/>
    </source>
</evidence>
<evidence type="ECO:0000313" key="2">
    <source>
        <dbReference type="EMBL" id="OAA54023.1"/>
    </source>
</evidence>
<organism evidence="2 3">
    <name type="scientific">Cordyceps fumosorosea (strain ARSEF 2679)</name>
    <name type="common">Isaria fumosorosea</name>
    <dbReference type="NCBI Taxonomy" id="1081104"/>
    <lineage>
        <taxon>Eukaryota</taxon>
        <taxon>Fungi</taxon>
        <taxon>Dikarya</taxon>
        <taxon>Ascomycota</taxon>
        <taxon>Pezizomycotina</taxon>
        <taxon>Sordariomycetes</taxon>
        <taxon>Hypocreomycetidae</taxon>
        <taxon>Hypocreales</taxon>
        <taxon>Cordycipitaceae</taxon>
        <taxon>Cordyceps</taxon>
    </lineage>
</organism>
<comment type="caution">
    <text evidence="2">The sequence shown here is derived from an EMBL/GenBank/DDBJ whole genome shotgun (WGS) entry which is preliminary data.</text>
</comment>
<accession>A0A167M747</accession>
<feature type="region of interest" description="Disordered" evidence="1">
    <location>
        <begin position="116"/>
        <end position="187"/>
    </location>
</feature>
<dbReference type="EMBL" id="AZHB01000031">
    <property type="protein sequence ID" value="OAA54023.1"/>
    <property type="molecule type" value="Genomic_DNA"/>
</dbReference>
<feature type="compositionally biased region" description="Basic and acidic residues" evidence="1">
    <location>
        <begin position="171"/>
        <end position="187"/>
    </location>
</feature>
<proteinExistence type="predicted"/>
<keyword evidence="3" id="KW-1185">Reference proteome</keyword>
<dbReference type="RefSeq" id="XP_018700706.1">
    <property type="nucleotide sequence ID" value="XM_018852106.1"/>
</dbReference>